<dbReference type="Proteomes" id="UP000078397">
    <property type="component" value="Unassembled WGS sequence"/>
</dbReference>
<evidence type="ECO:0000259" key="2">
    <source>
        <dbReference type="Pfam" id="PF07992"/>
    </source>
</evidence>
<dbReference type="GO" id="GO:0004497">
    <property type="term" value="F:monooxygenase activity"/>
    <property type="evidence" value="ECO:0007669"/>
    <property type="project" value="UniProtKB-KW"/>
</dbReference>
<organism evidence="3 4">
    <name type="scientific">Pochonia chlamydosporia 170</name>
    <dbReference type="NCBI Taxonomy" id="1380566"/>
    <lineage>
        <taxon>Eukaryota</taxon>
        <taxon>Fungi</taxon>
        <taxon>Dikarya</taxon>
        <taxon>Ascomycota</taxon>
        <taxon>Pezizomycotina</taxon>
        <taxon>Sordariomycetes</taxon>
        <taxon>Hypocreomycetidae</taxon>
        <taxon>Hypocreales</taxon>
        <taxon>Clavicipitaceae</taxon>
        <taxon>Pochonia</taxon>
    </lineage>
</organism>
<dbReference type="KEGG" id="pchm:VFPPC_02180"/>
<dbReference type="PRINTS" id="PR00469">
    <property type="entry name" value="PNDRDTASEII"/>
</dbReference>
<dbReference type="PANTHER" id="PTHR42877:SF4">
    <property type="entry name" value="FAD_NAD(P)-BINDING DOMAIN-CONTAINING PROTEIN-RELATED"/>
    <property type="match status" value="1"/>
</dbReference>
<dbReference type="InterPro" id="IPR023753">
    <property type="entry name" value="FAD/NAD-binding_dom"/>
</dbReference>
<dbReference type="GeneID" id="28845869"/>
<feature type="domain" description="FAD/NAD(P)-binding" evidence="2">
    <location>
        <begin position="45"/>
        <end position="238"/>
    </location>
</feature>
<comment type="similarity">
    <text evidence="1">Belongs to the FAD-binding monooxygenase family.</text>
</comment>
<dbReference type="STRING" id="1380566.A0A179F7M7"/>
<evidence type="ECO:0000313" key="4">
    <source>
        <dbReference type="Proteomes" id="UP000078397"/>
    </source>
</evidence>
<dbReference type="OrthoDB" id="66881at2759"/>
<dbReference type="PRINTS" id="PR00368">
    <property type="entry name" value="FADPNR"/>
</dbReference>
<dbReference type="Gene3D" id="3.50.50.60">
    <property type="entry name" value="FAD/NAD(P)-binding domain"/>
    <property type="match status" value="1"/>
</dbReference>
<dbReference type="SUPFAM" id="SSF51905">
    <property type="entry name" value="FAD/NAD(P)-binding domain"/>
    <property type="match status" value="1"/>
</dbReference>
<reference evidence="3 4" key="1">
    <citation type="journal article" date="2016" name="PLoS Pathog.">
        <title>Biosynthesis of antibiotic leucinostatins in bio-control fungus Purpureocillium lilacinum and their inhibition on phytophthora revealed by genome mining.</title>
        <authorList>
            <person name="Wang G."/>
            <person name="Liu Z."/>
            <person name="Lin R."/>
            <person name="Li E."/>
            <person name="Mao Z."/>
            <person name="Ling J."/>
            <person name="Yang Y."/>
            <person name="Yin W.B."/>
            <person name="Xie B."/>
        </authorList>
    </citation>
    <scope>NUCLEOTIDE SEQUENCE [LARGE SCALE GENOMIC DNA]</scope>
    <source>
        <strain evidence="3">170</strain>
    </source>
</reference>
<comment type="caution">
    <text evidence="3">The sequence shown here is derived from an EMBL/GenBank/DDBJ whole genome shotgun (WGS) entry which is preliminary data.</text>
</comment>
<dbReference type="InterPro" id="IPR036188">
    <property type="entry name" value="FAD/NAD-bd_sf"/>
</dbReference>
<dbReference type="Pfam" id="PF07992">
    <property type="entry name" value="Pyr_redox_2"/>
    <property type="match status" value="1"/>
</dbReference>
<name>A0A179F7M7_METCM</name>
<keyword evidence="4" id="KW-1185">Reference proteome</keyword>
<proteinExistence type="inferred from homology"/>
<sequence>MTSRSQLANPLLNPLLFLYQLIQWLINNSLSPNPPKSDAELSRPRIAIIGAGITGVTAAAHCVGHGFDVTIFEAGPKEQLGGIWSRVNDTSGLQIHSIMYRFHPSVKWERGYPDRKQIVEQVAELWKRYNLQKKTRFNFKVNKAYQDEKSRWIINDTSNGRFEGLIAAVGTCGEPKMPNLPGLDKFKGEVYHSSELTGKNAKGKNIAVIGGGASAVEALEFAAAHSASKITIISRSEKWIIPRNFIVNTLLALNVFGQETMFSFVPEFLLRKLFYRDLEDIAPASGKGLFSDTPMVNSDVMEKLRTGKASWVRGDIAGLVSSGVEVNHRARGVPKGGPGHLEIIEADMVVMATGFKRPSLSFLPDDCFQSPYEPPNWYLQTFPTAHPSVSAINCTYVSAIGTVGHFHIGIYTRILLMFLVDPLTRPSPFWMQRWIDMTKVLKRTSPTGAFDFFTYLELMWWFVFCVTINPFRWKWGVFVLFGVGINLPRLFVEREKRFLNGVEGYENRDEGKSF</sequence>
<evidence type="ECO:0000256" key="1">
    <source>
        <dbReference type="ARBA" id="ARBA00010139"/>
    </source>
</evidence>
<gene>
    <name evidence="3" type="ORF">VFPPC_02180</name>
</gene>
<dbReference type="EMBL" id="LSBJ02000001">
    <property type="protein sequence ID" value="OAQ61173.1"/>
    <property type="molecule type" value="Genomic_DNA"/>
</dbReference>
<accession>A0A179F7M7</accession>
<protein>
    <submittedName>
        <fullName evidence="3">Flavin-binding monooxygenase-like protein</fullName>
    </submittedName>
</protein>
<dbReference type="InterPro" id="IPR051209">
    <property type="entry name" value="FAD-bind_Monooxygenase_sf"/>
</dbReference>
<dbReference type="AlphaFoldDB" id="A0A179F7M7"/>
<dbReference type="PANTHER" id="PTHR42877">
    <property type="entry name" value="L-ORNITHINE N(5)-MONOOXYGENASE-RELATED"/>
    <property type="match status" value="1"/>
</dbReference>
<dbReference type="RefSeq" id="XP_018138982.1">
    <property type="nucleotide sequence ID" value="XM_018281875.1"/>
</dbReference>
<evidence type="ECO:0000313" key="3">
    <source>
        <dbReference type="EMBL" id="OAQ61173.1"/>
    </source>
</evidence>